<dbReference type="OrthoDB" id="9812996at2"/>
<dbReference type="AlphaFoldDB" id="A0A1E2S128"/>
<organism evidence="2 3">
    <name type="scientific">Methyloligella halotolerans</name>
    <dbReference type="NCBI Taxonomy" id="1177755"/>
    <lineage>
        <taxon>Bacteria</taxon>
        <taxon>Pseudomonadati</taxon>
        <taxon>Pseudomonadota</taxon>
        <taxon>Alphaproteobacteria</taxon>
        <taxon>Hyphomicrobiales</taxon>
        <taxon>Hyphomicrobiaceae</taxon>
        <taxon>Methyloligella</taxon>
    </lineage>
</organism>
<keyword evidence="1" id="KW-1133">Transmembrane helix</keyword>
<dbReference type="InterPro" id="IPR025291">
    <property type="entry name" value="DUF4153"/>
</dbReference>
<keyword evidence="3" id="KW-1185">Reference proteome</keyword>
<sequence length="601" mass="65908">MSDDSGRSWWRHAAGTLVQEAAGSITRFPIPAALCGGMFIIALRHWQLGGFVRWFAIWVCGSLLFVSLQLVRERYGWGWPTVFVLGPMMFVGVSALFLASPLPYFPFSFLAYGLLLLAVAVPYLRDQDRSAFWVYAARLTLQGLFSAIGASILFLGGCAIVYSIEYLFGIDLNAGQVVQFLGKVSFYLVFPIALLAGIPSDYERLQTSYPKALRVIATYAMIPLLAIYTLILYAYMAKIAFAGQLPEGGVAYLVVGYALAGVITYLVVYPLEHGLAALFRKLFFPVLLAPLVLLAIAIGVRINEYGFTEERYTVLLCLVWLTLSAVLAMALGRMRAPALIVSLLAFLLIGASVGPWGAVAVSAWSQVGRLETALERSGVLVDGQIRQPANDVSREDRIAISEITDYLANTKKLDQIRPWFGDPEHPGEPNLDNMGAKTAVERMGIGYVPSNERGTNTRRRFSFGVERGETATAVAGYDYLIALALYPSAKRPKSLERTFPLKADGTEPLELVARFDPETISLDIAMPSKPAKVRFDLAPIVERHTEPKPVATIKPDSRALEESDGSFRVRLELQRIDGSYPNDGGGPDIIFVSGKLLIALE</sequence>
<feature type="transmembrane region" description="Helical" evidence="1">
    <location>
        <begin position="144"/>
        <end position="164"/>
    </location>
</feature>
<feature type="transmembrane region" description="Helical" evidence="1">
    <location>
        <begin position="52"/>
        <end position="71"/>
    </location>
</feature>
<reference evidence="2 3" key="1">
    <citation type="submission" date="2016-07" db="EMBL/GenBank/DDBJ databases">
        <title>Draft genome sequence of Methyloligella halotolerans C2T (VKM B-2706T=CCUG 61687T=DSM 25045T), a halotolerant polyhydroxybutyrate accumulating methylotroph.</title>
        <authorList>
            <person name="Vasilenko O.V."/>
            <person name="Doronina N.V."/>
            <person name="Poroshina M.N."/>
            <person name="Tarlachkov S.V."/>
            <person name="Trotsenko Y.A."/>
        </authorList>
    </citation>
    <scope>NUCLEOTIDE SEQUENCE [LARGE SCALE GENOMIC DNA]</scope>
    <source>
        <strain evidence="2 3">VKM B-2706</strain>
    </source>
</reference>
<gene>
    <name evidence="2" type="ORF">A7A08_01270</name>
</gene>
<evidence type="ECO:0000256" key="1">
    <source>
        <dbReference type="SAM" id="Phobius"/>
    </source>
</evidence>
<feature type="transmembrane region" description="Helical" evidence="1">
    <location>
        <begin position="249"/>
        <end position="270"/>
    </location>
</feature>
<protein>
    <recommendedName>
        <fullName evidence="4">DUF4153 domain-containing protein</fullName>
    </recommendedName>
</protein>
<accession>A0A1E2S128</accession>
<keyword evidence="1" id="KW-0812">Transmembrane</keyword>
<feature type="transmembrane region" description="Helical" evidence="1">
    <location>
        <begin position="104"/>
        <end position="124"/>
    </location>
</feature>
<keyword evidence="1" id="KW-0472">Membrane</keyword>
<proteinExistence type="predicted"/>
<evidence type="ECO:0008006" key="4">
    <source>
        <dbReference type="Google" id="ProtNLM"/>
    </source>
</evidence>
<dbReference type="EMBL" id="MASI01000002">
    <property type="protein sequence ID" value="ODA68100.1"/>
    <property type="molecule type" value="Genomic_DNA"/>
</dbReference>
<evidence type="ECO:0000313" key="2">
    <source>
        <dbReference type="EMBL" id="ODA68100.1"/>
    </source>
</evidence>
<evidence type="ECO:0000313" key="3">
    <source>
        <dbReference type="Proteomes" id="UP000095087"/>
    </source>
</evidence>
<feature type="transmembrane region" description="Helical" evidence="1">
    <location>
        <begin position="338"/>
        <end position="364"/>
    </location>
</feature>
<feature type="transmembrane region" description="Helical" evidence="1">
    <location>
        <begin position="212"/>
        <end position="237"/>
    </location>
</feature>
<dbReference type="PATRIC" id="fig|1177755.3.peg.1277"/>
<comment type="caution">
    <text evidence="2">The sequence shown here is derived from an EMBL/GenBank/DDBJ whole genome shotgun (WGS) entry which is preliminary data.</text>
</comment>
<feature type="transmembrane region" description="Helical" evidence="1">
    <location>
        <begin position="312"/>
        <end position="331"/>
    </location>
</feature>
<name>A0A1E2S128_9HYPH</name>
<dbReference type="STRING" id="1177755.A7A08_01270"/>
<feature type="transmembrane region" description="Helical" evidence="1">
    <location>
        <begin position="184"/>
        <end position="200"/>
    </location>
</feature>
<feature type="transmembrane region" description="Helical" evidence="1">
    <location>
        <begin position="78"/>
        <end position="98"/>
    </location>
</feature>
<dbReference type="Pfam" id="PF13687">
    <property type="entry name" value="DUF4153"/>
    <property type="match status" value="1"/>
</dbReference>
<dbReference type="Proteomes" id="UP000095087">
    <property type="component" value="Unassembled WGS sequence"/>
</dbReference>
<feature type="transmembrane region" description="Helical" evidence="1">
    <location>
        <begin position="282"/>
        <end position="300"/>
    </location>
</feature>